<reference evidence="1" key="2">
    <citation type="journal article" date="2015" name="Fish Shellfish Immunol.">
        <title>Early steps in the European eel (Anguilla anguilla)-Vibrio vulnificus interaction in the gills: Role of the RtxA13 toxin.</title>
        <authorList>
            <person name="Callol A."/>
            <person name="Pajuelo D."/>
            <person name="Ebbesson L."/>
            <person name="Teles M."/>
            <person name="MacKenzie S."/>
            <person name="Amaro C."/>
        </authorList>
    </citation>
    <scope>NUCLEOTIDE SEQUENCE</scope>
</reference>
<dbReference type="EMBL" id="GBXM01100098">
    <property type="protein sequence ID" value="JAH08479.1"/>
    <property type="molecule type" value="Transcribed_RNA"/>
</dbReference>
<evidence type="ECO:0000313" key="1">
    <source>
        <dbReference type="EMBL" id="JAH08479.1"/>
    </source>
</evidence>
<name>A0A0E9PVE8_ANGAN</name>
<organism evidence="1">
    <name type="scientific">Anguilla anguilla</name>
    <name type="common">European freshwater eel</name>
    <name type="synonym">Muraena anguilla</name>
    <dbReference type="NCBI Taxonomy" id="7936"/>
    <lineage>
        <taxon>Eukaryota</taxon>
        <taxon>Metazoa</taxon>
        <taxon>Chordata</taxon>
        <taxon>Craniata</taxon>
        <taxon>Vertebrata</taxon>
        <taxon>Euteleostomi</taxon>
        <taxon>Actinopterygii</taxon>
        <taxon>Neopterygii</taxon>
        <taxon>Teleostei</taxon>
        <taxon>Anguilliformes</taxon>
        <taxon>Anguillidae</taxon>
        <taxon>Anguilla</taxon>
    </lineage>
</organism>
<proteinExistence type="predicted"/>
<reference evidence="1" key="1">
    <citation type="submission" date="2014-11" db="EMBL/GenBank/DDBJ databases">
        <authorList>
            <person name="Amaro Gonzalez C."/>
        </authorList>
    </citation>
    <scope>NUCLEOTIDE SEQUENCE</scope>
</reference>
<sequence length="16" mass="1918">MERRQPSKPRIPNVLP</sequence>
<dbReference type="AlphaFoldDB" id="A0A0E9PVE8"/>
<protein>
    <submittedName>
        <fullName evidence="1">Uncharacterized protein</fullName>
    </submittedName>
</protein>
<accession>A0A0E9PVE8</accession>